<evidence type="ECO:0000259" key="1">
    <source>
        <dbReference type="PROSITE" id="PS51819"/>
    </source>
</evidence>
<dbReference type="InterPro" id="IPR052164">
    <property type="entry name" value="Anthracycline_SecMetBiosynth"/>
</dbReference>
<feature type="domain" description="VOC" evidence="1">
    <location>
        <begin position="8"/>
        <end position="123"/>
    </location>
</feature>
<dbReference type="EMBL" id="JBHSWI010000001">
    <property type="protein sequence ID" value="MFC6646450.1"/>
    <property type="molecule type" value="Genomic_DNA"/>
</dbReference>
<dbReference type="CDD" id="cd07247">
    <property type="entry name" value="SgaA_N_like"/>
    <property type="match status" value="1"/>
</dbReference>
<accession>A0ABW1ZAD6</accession>
<dbReference type="RefSeq" id="WP_263370119.1">
    <property type="nucleotide sequence ID" value="NZ_JAGSYD010000001.1"/>
</dbReference>
<dbReference type="PANTHER" id="PTHR33993:SF2">
    <property type="entry name" value="VOC DOMAIN-CONTAINING PROTEIN"/>
    <property type="match status" value="1"/>
</dbReference>
<dbReference type="InterPro" id="IPR029068">
    <property type="entry name" value="Glyas_Bleomycin-R_OHBP_Dase"/>
</dbReference>
<name>A0ABW1ZAD6_9BACT</name>
<organism evidence="2 3">
    <name type="scientific">Granulicella cerasi</name>
    <dbReference type="NCBI Taxonomy" id="741063"/>
    <lineage>
        <taxon>Bacteria</taxon>
        <taxon>Pseudomonadati</taxon>
        <taxon>Acidobacteriota</taxon>
        <taxon>Terriglobia</taxon>
        <taxon>Terriglobales</taxon>
        <taxon>Acidobacteriaceae</taxon>
        <taxon>Granulicella</taxon>
    </lineage>
</organism>
<comment type="caution">
    <text evidence="2">The sequence shown here is derived from an EMBL/GenBank/DDBJ whole genome shotgun (WGS) entry which is preliminary data.</text>
</comment>
<dbReference type="Gene3D" id="3.10.180.10">
    <property type="entry name" value="2,3-Dihydroxybiphenyl 1,2-Dioxygenase, domain 1"/>
    <property type="match status" value="1"/>
</dbReference>
<dbReference type="InterPro" id="IPR037523">
    <property type="entry name" value="VOC_core"/>
</dbReference>
<dbReference type="InterPro" id="IPR004360">
    <property type="entry name" value="Glyas_Fos-R_dOase_dom"/>
</dbReference>
<reference evidence="3" key="1">
    <citation type="journal article" date="2019" name="Int. J. Syst. Evol. Microbiol.">
        <title>The Global Catalogue of Microorganisms (GCM) 10K type strain sequencing project: providing services to taxonomists for standard genome sequencing and annotation.</title>
        <authorList>
            <consortium name="The Broad Institute Genomics Platform"/>
            <consortium name="The Broad Institute Genome Sequencing Center for Infectious Disease"/>
            <person name="Wu L."/>
            <person name="Ma J."/>
        </authorList>
    </citation>
    <scope>NUCLEOTIDE SEQUENCE [LARGE SCALE GENOMIC DNA]</scope>
    <source>
        <strain evidence="3">CGMCC 1.16026</strain>
    </source>
</reference>
<evidence type="ECO:0000313" key="2">
    <source>
        <dbReference type="EMBL" id="MFC6646450.1"/>
    </source>
</evidence>
<dbReference type="Pfam" id="PF00903">
    <property type="entry name" value="Glyoxalase"/>
    <property type="match status" value="1"/>
</dbReference>
<dbReference type="PANTHER" id="PTHR33993">
    <property type="entry name" value="GLYOXALASE-RELATED"/>
    <property type="match status" value="1"/>
</dbReference>
<dbReference type="Proteomes" id="UP001596391">
    <property type="component" value="Unassembled WGS sequence"/>
</dbReference>
<keyword evidence="3" id="KW-1185">Reference proteome</keyword>
<evidence type="ECO:0000313" key="3">
    <source>
        <dbReference type="Proteomes" id="UP001596391"/>
    </source>
</evidence>
<sequence>MSRFESNAVTWFEIPTSDFERATKFYEHVLDIKFIPFGDGDPINIFPSVGAGATGCITKRPHGKPSVDGTRVFLNADGKLDASIKRAEKLGATIVTPRTQIPNGSYYACLIDSEGNHVGLHSSQF</sequence>
<gene>
    <name evidence="2" type="ORF">ACFQBQ_12815</name>
</gene>
<dbReference type="PROSITE" id="PS51819">
    <property type="entry name" value="VOC"/>
    <property type="match status" value="1"/>
</dbReference>
<protein>
    <submittedName>
        <fullName evidence="2">VOC family protein</fullName>
    </submittedName>
</protein>
<dbReference type="SUPFAM" id="SSF54593">
    <property type="entry name" value="Glyoxalase/Bleomycin resistance protein/Dihydroxybiphenyl dioxygenase"/>
    <property type="match status" value="1"/>
</dbReference>
<proteinExistence type="predicted"/>